<reference evidence="1 2" key="1">
    <citation type="journal article" date="2023" name="Mol. Phylogenet. Evol.">
        <title>Genome-scale phylogeny and comparative genomics of the fungal order Sordariales.</title>
        <authorList>
            <person name="Hensen N."/>
            <person name="Bonometti L."/>
            <person name="Westerberg I."/>
            <person name="Brannstrom I.O."/>
            <person name="Guillou S."/>
            <person name="Cros-Aarteil S."/>
            <person name="Calhoun S."/>
            <person name="Haridas S."/>
            <person name="Kuo A."/>
            <person name="Mondo S."/>
            <person name="Pangilinan J."/>
            <person name="Riley R."/>
            <person name="LaButti K."/>
            <person name="Andreopoulos B."/>
            <person name="Lipzen A."/>
            <person name="Chen C."/>
            <person name="Yan M."/>
            <person name="Daum C."/>
            <person name="Ng V."/>
            <person name="Clum A."/>
            <person name="Steindorff A."/>
            <person name="Ohm R.A."/>
            <person name="Martin F."/>
            <person name="Silar P."/>
            <person name="Natvig D.O."/>
            <person name="Lalanne C."/>
            <person name="Gautier V."/>
            <person name="Ament-Velasquez S.L."/>
            <person name="Kruys A."/>
            <person name="Hutchinson M.I."/>
            <person name="Powell A.J."/>
            <person name="Barry K."/>
            <person name="Miller A.N."/>
            <person name="Grigoriev I.V."/>
            <person name="Debuchy R."/>
            <person name="Gladieux P."/>
            <person name="Hiltunen Thoren M."/>
            <person name="Johannesson H."/>
        </authorList>
    </citation>
    <scope>NUCLEOTIDE SEQUENCE [LARGE SCALE GENOMIC DNA]</scope>
    <source>
        <strain evidence="1 2">FGSC 10403</strain>
    </source>
</reference>
<accession>A0AAJ0HXL9</accession>
<dbReference type="GeneID" id="87875560"/>
<sequence length="60" mass="6703">MYAGLITPESAQKEAEELSMGKGVAACTWVVDPESSERLMEVEELCFPHLPRHSLNRKTV</sequence>
<proteinExistence type="predicted"/>
<evidence type="ECO:0000313" key="1">
    <source>
        <dbReference type="EMBL" id="KAK3484559.1"/>
    </source>
</evidence>
<dbReference type="RefSeq" id="XP_062687695.1">
    <property type="nucleotide sequence ID" value="XM_062837938.1"/>
</dbReference>
<dbReference type="Proteomes" id="UP001285908">
    <property type="component" value="Unassembled WGS sequence"/>
</dbReference>
<keyword evidence="2" id="KW-1185">Reference proteome</keyword>
<dbReference type="EMBL" id="JAULSX010000016">
    <property type="protein sequence ID" value="KAK3484559.1"/>
    <property type="molecule type" value="Genomic_DNA"/>
</dbReference>
<dbReference type="AlphaFoldDB" id="A0AAJ0HXL9"/>
<evidence type="ECO:0000313" key="2">
    <source>
        <dbReference type="Proteomes" id="UP001285908"/>
    </source>
</evidence>
<name>A0AAJ0HXL9_9PEZI</name>
<gene>
    <name evidence="1" type="ORF">B0T23DRAFT_391391</name>
</gene>
<protein>
    <submittedName>
        <fullName evidence="1">Uncharacterized protein</fullName>
    </submittedName>
</protein>
<comment type="caution">
    <text evidence="1">The sequence shown here is derived from an EMBL/GenBank/DDBJ whole genome shotgun (WGS) entry which is preliminary data.</text>
</comment>
<organism evidence="1 2">
    <name type="scientific">Neurospora hispaniola</name>
    <dbReference type="NCBI Taxonomy" id="588809"/>
    <lineage>
        <taxon>Eukaryota</taxon>
        <taxon>Fungi</taxon>
        <taxon>Dikarya</taxon>
        <taxon>Ascomycota</taxon>
        <taxon>Pezizomycotina</taxon>
        <taxon>Sordariomycetes</taxon>
        <taxon>Sordariomycetidae</taxon>
        <taxon>Sordariales</taxon>
        <taxon>Sordariaceae</taxon>
        <taxon>Neurospora</taxon>
    </lineage>
</organism>